<evidence type="ECO:0000256" key="1">
    <source>
        <dbReference type="SAM" id="MobiDB-lite"/>
    </source>
</evidence>
<dbReference type="EMBL" id="JXSL01000020">
    <property type="protein sequence ID" value="KIL99914.1"/>
    <property type="molecule type" value="Genomic_DNA"/>
</dbReference>
<gene>
    <name evidence="2" type="ORF">CCC_02703</name>
</gene>
<evidence type="ECO:0000313" key="3">
    <source>
        <dbReference type="Proteomes" id="UP000031971"/>
    </source>
</evidence>
<accession>A0A0C2YJF6</accession>
<protein>
    <submittedName>
        <fullName evidence="2">Uncharacterized protein</fullName>
    </submittedName>
</protein>
<evidence type="ECO:0000313" key="2">
    <source>
        <dbReference type="EMBL" id="KIL99914.1"/>
    </source>
</evidence>
<reference evidence="2 3" key="1">
    <citation type="submission" date="2015-01" db="EMBL/GenBank/DDBJ databases">
        <title>Genome Sequence of Magnetospirillum magnetotacticum Strain MS-1.</title>
        <authorList>
            <person name="Marinov G.K."/>
            <person name="Smalley M.D."/>
            <person name="DeSalvo G."/>
        </authorList>
    </citation>
    <scope>NUCLEOTIDE SEQUENCE [LARGE SCALE GENOMIC DNA]</scope>
    <source>
        <strain evidence="2 3">MS-1</strain>
    </source>
</reference>
<organism evidence="2 3">
    <name type="scientific">Paramagnetospirillum magnetotacticum MS-1</name>
    <dbReference type="NCBI Taxonomy" id="272627"/>
    <lineage>
        <taxon>Bacteria</taxon>
        <taxon>Pseudomonadati</taxon>
        <taxon>Pseudomonadota</taxon>
        <taxon>Alphaproteobacteria</taxon>
        <taxon>Rhodospirillales</taxon>
        <taxon>Magnetospirillaceae</taxon>
        <taxon>Paramagnetospirillum</taxon>
    </lineage>
</organism>
<name>A0A0C2YJF6_PARME</name>
<proteinExistence type="predicted"/>
<dbReference type="Proteomes" id="UP000031971">
    <property type="component" value="Unassembled WGS sequence"/>
</dbReference>
<comment type="caution">
    <text evidence="2">The sequence shown here is derived from an EMBL/GenBank/DDBJ whole genome shotgun (WGS) entry which is preliminary data.</text>
</comment>
<feature type="region of interest" description="Disordered" evidence="1">
    <location>
        <begin position="1"/>
        <end position="25"/>
    </location>
</feature>
<keyword evidence="3" id="KW-1185">Reference proteome</keyword>
<dbReference type="AlphaFoldDB" id="A0A0C2YJF6"/>
<sequence length="38" mass="4310">MAADSGHEADSPRRREDTKDHEDFKNPSFLFVSSCLRG</sequence>